<accession>E6MH99</accession>
<comment type="caution">
    <text evidence="2">The sequence shown here is derived from an EMBL/GenBank/DDBJ whole genome shotgun (WGS) entry which is preliminary data.</text>
</comment>
<feature type="transmembrane region" description="Helical" evidence="1">
    <location>
        <begin position="365"/>
        <end position="386"/>
    </location>
</feature>
<evidence type="ECO:0000313" key="2">
    <source>
        <dbReference type="EMBL" id="EFV01989.1"/>
    </source>
</evidence>
<reference evidence="2 3" key="1">
    <citation type="submission" date="2010-12" db="EMBL/GenBank/DDBJ databases">
        <authorList>
            <person name="Muzny D."/>
            <person name="Qin X."/>
            <person name="Deng J."/>
            <person name="Jiang H."/>
            <person name="Liu Y."/>
            <person name="Qu J."/>
            <person name="Song X.-Z."/>
            <person name="Zhang L."/>
            <person name="Thornton R."/>
            <person name="Coyle M."/>
            <person name="Francisco L."/>
            <person name="Jackson L."/>
            <person name="Javaid M."/>
            <person name="Korchina V."/>
            <person name="Kovar C."/>
            <person name="Mata R."/>
            <person name="Mathew T."/>
            <person name="Ngo R."/>
            <person name="Nguyen L."/>
            <person name="Nguyen N."/>
            <person name="Okwuonu G."/>
            <person name="Ongeri F."/>
            <person name="Pham C."/>
            <person name="Simmons D."/>
            <person name="Wilczek-Boney K."/>
            <person name="Hale W."/>
            <person name="Jakkamsetti A."/>
            <person name="Pham P."/>
            <person name="Ruth R."/>
            <person name="San Lucas F."/>
            <person name="Warren J."/>
            <person name="Zhang J."/>
            <person name="Zhao Z."/>
            <person name="Zhou C."/>
            <person name="Zhu D."/>
            <person name="Lee S."/>
            <person name="Bess C."/>
            <person name="Blankenburg K."/>
            <person name="Forbes L."/>
            <person name="Fu Q."/>
            <person name="Gubbala S."/>
            <person name="Hirani K."/>
            <person name="Jayaseelan J.C."/>
            <person name="Lara F."/>
            <person name="Munidasa M."/>
            <person name="Palculict T."/>
            <person name="Patil S."/>
            <person name="Pu L.-L."/>
            <person name="Saada N."/>
            <person name="Tang L."/>
            <person name="Weissenberger G."/>
            <person name="Zhu Y."/>
            <person name="Hemphill L."/>
            <person name="Shang Y."/>
            <person name="Youmans B."/>
            <person name="Ayvaz T."/>
            <person name="Ross M."/>
            <person name="Santibanez J."/>
            <person name="Aqrawi P."/>
            <person name="Gross S."/>
            <person name="Joshi V."/>
            <person name="Fowler G."/>
            <person name="Nazareth L."/>
            <person name="Reid J."/>
            <person name="Worley K."/>
            <person name="Petrosino J."/>
            <person name="Highlander S."/>
            <person name="Gibbs R."/>
        </authorList>
    </citation>
    <scope>NUCLEOTIDE SEQUENCE [LARGE SCALE GENOMIC DNA]</scope>
    <source>
        <strain evidence="2 3">ATCC 23263</strain>
    </source>
</reference>
<keyword evidence="3" id="KW-1185">Reference proteome</keyword>
<organism evidence="2 3">
    <name type="scientific">Pseudoramibacter alactolyticus ATCC 23263</name>
    <dbReference type="NCBI Taxonomy" id="887929"/>
    <lineage>
        <taxon>Bacteria</taxon>
        <taxon>Bacillati</taxon>
        <taxon>Bacillota</taxon>
        <taxon>Clostridia</taxon>
        <taxon>Eubacteriales</taxon>
        <taxon>Eubacteriaceae</taxon>
        <taxon>Pseudoramibacter</taxon>
    </lineage>
</organism>
<keyword evidence="1" id="KW-0812">Transmembrane</keyword>
<dbReference type="eggNOG" id="ENOG502Z8Y5">
    <property type="taxonomic scope" value="Bacteria"/>
</dbReference>
<name>E6MH99_9FIRM</name>
<feature type="transmembrane region" description="Helical" evidence="1">
    <location>
        <begin position="435"/>
        <end position="458"/>
    </location>
</feature>
<dbReference type="EMBL" id="AEQN01000016">
    <property type="protein sequence ID" value="EFV01989.1"/>
    <property type="molecule type" value="Genomic_DNA"/>
</dbReference>
<feature type="transmembrane region" description="Helical" evidence="1">
    <location>
        <begin position="406"/>
        <end position="423"/>
    </location>
</feature>
<proteinExistence type="predicted"/>
<dbReference type="HOGENOM" id="CLU_658710_0_0_9"/>
<dbReference type="AlphaFoldDB" id="E6MH99"/>
<sequence length="490" mass="54541">MIGVHLSFNLRFAKSIAQNRGPINTGAAADRPAAAVGPNPQRARGCRLFVIKYLSIQSFQSFQSFQSEAPIMKSFFKKYPGLLLTVVLAAAIACALPHCEHTPSYRPGGPVKIALCGESHGVSPLLEEELALWHQYYRRGSRDLFIEDAYFTAQALNLWMRAGDDTILKRIYRHSKGSPSHTPATLAFYRSIKKNEPQTVFHGTDVGHRYDTDGAWYLTYLKNHGRTHTEAYRRTLDNIRQGKRYYRFDLSSPAADAWREARMVENFEREYRSLKKSGRRPVVMGIYGSFHCDMQNPDAMAYRLRSDLGDILSTRDMTQAFLAGRSYRLGFSCFGAALLFAIALPKLILRLAWPPAPKASPENRILAAMKRIGAAAAATAALIFTAWDPVIFRGADGYLYVPGDNLYLLLILGLLAVYARFWIRRFRSGCPRTAPYADFAGFPAADATLVFLMLLLLGIYGRQLLMAAAAVIFGVGAIGPAVCHSRLSSC</sequence>
<dbReference type="Proteomes" id="UP000004754">
    <property type="component" value="Unassembled WGS sequence"/>
</dbReference>
<keyword evidence="1" id="KW-0472">Membrane</keyword>
<keyword evidence="1" id="KW-1133">Transmembrane helix</keyword>
<feature type="transmembrane region" description="Helical" evidence="1">
    <location>
        <begin position="329"/>
        <end position="353"/>
    </location>
</feature>
<protein>
    <submittedName>
        <fullName evidence="2">Uncharacterized protein</fullName>
    </submittedName>
</protein>
<feature type="transmembrane region" description="Helical" evidence="1">
    <location>
        <begin position="464"/>
        <end position="483"/>
    </location>
</feature>
<evidence type="ECO:0000313" key="3">
    <source>
        <dbReference type="Proteomes" id="UP000004754"/>
    </source>
</evidence>
<gene>
    <name evidence="2" type="ORF">HMP0721_1384</name>
</gene>
<evidence type="ECO:0000256" key="1">
    <source>
        <dbReference type="SAM" id="Phobius"/>
    </source>
</evidence>
<dbReference type="STRING" id="887929.HMP0721_1384"/>